<evidence type="ECO:0000313" key="5">
    <source>
        <dbReference type="EMBL" id="RWY51083.1"/>
    </source>
</evidence>
<dbReference type="PANTHER" id="PTHR42781">
    <property type="entry name" value="SPERMIDINE/PUTRESCINE IMPORT ATP-BINDING PROTEIN POTA"/>
    <property type="match status" value="1"/>
</dbReference>
<dbReference type="PROSITE" id="PS50893">
    <property type="entry name" value="ABC_TRANSPORTER_2"/>
    <property type="match status" value="1"/>
</dbReference>
<dbReference type="Proteomes" id="UP000286701">
    <property type="component" value="Unassembled WGS sequence"/>
</dbReference>
<dbReference type="EMBL" id="SBIW01000006">
    <property type="protein sequence ID" value="RWY51083.1"/>
    <property type="molecule type" value="Genomic_DNA"/>
</dbReference>
<dbReference type="InterPro" id="IPR027417">
    <property type="entry name" value="P-loop_NTPase"/>
</dbReference>
<dbReference type="SMART" id="SM00382">
    <property type="entry name" value="AAA"/>
    <property type="match status" value="1"/>
</dbReference>
<dbReference type="GO" id="GO:0005524">
    <property type="term" value="F:ATP binding"/>
    <property type="evidence" value="ECO:0007669"/>
    <property type="project" value="UniProtKB-KW"/>
</dbReference>
<proteinExistence type="predicted"/>
<dbReference type="InterPro" id="IPR050093">
    <property type="entry name" value="ABC_SmlMolc_Importer"/>
</dbReference>
<organism evidence="5 6">
    <name type="scientific">Mucilaginibacter gilvus</name>
    <dbReference type="NCBI Taxonomy" id="2305909"/>
    <lineage>
        <taxon>Bacteria</taxon>
        <taxon>Pseudomonadati</taxon>
        <taxon>Bacteroidota</taxon>
        <taxon>Sphingobacteriia</taxon>
        <taxon>Sphingobacteriales</taxon>
        <taxon>Sphingobacteriaceae</taxon>
        <taxon>Mucilaginibacter</taxon>
    </lineage>
</organism>
<protein>
    <submittedName>
        <fullName evidence="5">ABC transporter ATP-binding protein</fullName>
    </submittedName>
</protein>
<feature type="domain" description="ABC transporter" evidence="4">
    <location>
        <begin position="7"/>
        <end position="242"/>
    </location>
</feature>
<evidence type="ECO:0000256" key="1">
    <source>
        <dbReference type="ARBA" id="ARBA00022448"/>
    </source>
</evidence>
<evidence type="ECO:0000259" key="4">
    <source>
        <dbReference type="PROSITE" id="PS50893"/>
    </source>
</evidence>
<keyword evidence="6" id="KW-1185">Reference proteome</keyword>
<dbReference type="Gene3D" id="3.40.50.300">
    <property type="entry name" value="P-loop containing nucleotide triphosphate hydrolases"/>
    <property type="match status" value="1"/>
</dbReference>
<dbReference type="Pfam" id="PF00005">
    <property type="entry name" value="ABC_tran"/>
    <property type="match status" value="1"/>
</dbReference>
<dbReference type="PROSITE" id="PS00211">
    <property type="entry name" value="ABC_TRANSPORTER_1"/>
    <property type="match status" value="1"/>
</dbReference>
<sequence>MSAELILETISITKNFFGDKSTGVNNITIFIPKGKITAIVGESGSGKTTLLKLLSGTMKPDSGDVFFHSQVLKQRSEGFAPEHAAIAIVTQDNRDMDMGESVWYNVSAGLPTGDINYQVQKTTQALNLLGIYGLKEQSFGKLSGGEKQRVTIAKALINRPEVLMLDEPFNQVDANYREALQHDIRQIVKEWGVTVILVSHDPAELLSMADELIVIKEGEIVEHGTPEKLYHSPKLLYTAKILVACSELTAAEAAVCGIKSKRGTVVIYAENISIGGIGAAKKWTVKQVLFKGFFEELVIERDEVSLRVRNYNRAKYKVGSKVGIKVDKYYEFGKWLS</sequence>
<evidence type="ECO:0000313" key="6">
    <source>
        <dbReference type="Proteomes" id="UP000286701"/>
    </source>
</evidence>
<dbReference type="GO" id="GO:0016887">
    <property type="term" value="F:ATP hydrolysis activity"/>
    <property type="evidence" value="ECO:0007669"/>
    <property type="project" value="InterPro"/>
</dbReference>
<dbReference type="InterPro" id="IPR003439">
    <property type="entry name" value="ABC_transporter-like_ATP-bd"/>
</dbReference>
<gene>
    <name evidence="5" type="ORF">EPL05_13525</name>
</gene>
<dbReference type="AlphaFoldDB" id="A0A3S3UUS1"/>
<evidence type="ECO:0000256" key="3">
    <source>
        <dbReference type="ARBA" id="ARBA00022840"/>
    </source>
</evidence>
<dbReference type="OrthoDB" id="9802264at2"/>
<keyword evidence="3 5" id="KW-0067">ATP-binding</keyword>
<reference evidence="5 6" key="1">
    <citation type="submission" date="2019-01" db="EMBL/GenBank/DDBJ databases">
        <title>Mucilaginibacter antarcticum sp. nov., isolated from antarctic soil.</title>
        <authorList>
            <person name="Yan Y.-Q."/>
            <person name="Du Z.-J."/>
        </authorList>
    </citation>
    <scope>NUCLEOTIDE SEQUENCE [LARGE SCALE GENOMIC DNA]</scope>
    <source>
        <strain evidence="5 6">F01003</strain>
    </source>
</reference>
<evidence type="ECO:0000256" key="2">
    <source>
        <dbReference type="ARBA" id="ARBA00022741"/>
    </source>
</evidence>
<dbReference type="InterPro" id="IPR017871">
    <property type="entry name" value="ABC_transporter-like_CS"/>
</dbReference>
<dbReference type="SUPFAM" id="SSF52540">
    <property type="entry name" value="P-loop containing nucleoside triphosphate hydrolases"/>
    <property type="match status" value="1"/>
</dbReference>
<dbReference type="InterPro" id="IPR003593">
    <property type="entry name" value="AAA+_ATPase"/>
</dbReference>
<dbReference type="PANTHER" id="PTHR42781:SF4">
    <property type="entry name" value="SPERMIDINE_PUTRESCINE IMPORT ATP-BINDING PROTEIN POTA"/>
    <property type="match status" value="1"/>
</dbReference>
<keyword evidence="2" id="KW-0547">Nucleotide-binding</keyword>
<keyword evidence="1" id="KW-0813">Transport</keyword>
<name>A0A3S3UUS1_9SPHI</name>
<accession>A0A3S3UUS1</accession>
<comment type="caution">
    <text evidence="5">The sequence shown here is derived from an EMBL/GenBank/DDBJ whole genome shotgun (WGS) entry which is preliminary data.</text>
</comment>
<dbReference type="RefSeq" id="WP_128534502.1">
    <property type="nucleotide sequence ID" value="NZ_SBIW01000006.1"/>
</dbReference>